<keyword evidence="8" id="KW-1185">Reference proteome</keyword>
<evidence type="ECO:0000313" key="8">
    <source>
        <dbReference type="Proteomes" id="UP001366166"/>
    </source>
</evidence>
<evidence type="ECO:0000256" key="4">
    <source>
        <dbReference type="ARBA" id="ARBA00022970"/>
    </source>
</evidence>
<dbReference type="KEGG" id="dmp:FAK_10090"/>
<dbReference type="Pfam" id="PF13458">
    <property type="entry name" value="Peripla_BP_6"/>
    <property type="match status" value="1"/>
</dbReference>
<name>A0AAU9EA35_9BACT</name>
<reference evidence="8" key="1">
    <citation type="journal article" date="2023" name="Arch. Microbiol.">
        <title>Desulfoferula mesophilus gen. nov. sp. nov., a mesophilic sulfate-reducing bacterium isolated from a brackish lake sediment.</title>
        <authorList>
            <person name="Watanabe T."/>
            <person name="Yabe T."/>
            <person name="Tsuji J.M."/>
            <person name="Fukui M."/>
        </authorList>
    </citation>
    <scope>NUCLEOTIDE SEQUENCE [LARGE SCALE GENOMIC DNA]</scope>
    <source>
        <strain evidence="8">12FAK</strain>
    </source>
</reference>
<dbReference type="Gene3D" id="3.40.50.2300">
    <property type="match status" value="2"/>
</dbReference>
<dbReference type="PANTHER" id="PTHR47151:SF2">
    <property type="entry name" value="AMINO ACID BINDING PROTEIN"/>
    <property type="match status" value="1"/>
</dbReference>
<evidence type="ECO:0000313" key="7">
    <source>
        <dbReference type="EMBL" id="BEQ13943.1"/>
    </source>
</evidence>
<accession>A0AAU9EA35</accession>
<dbReference type="RefSeq" id="WP_338605673.1">
    <property type="nucleotide sequence ID" value="NZ_AP028679.1"/>
</dbReference>
<keyword evidence="2" id="KW-0813">Transport</keyword>
<proteinExistence type="inferred from homology"/>
<dbReference type="Proteomes" id="UP001366166">
    <property type="component" value="Chromosome"/>
</dbReference>
<dbReference type="CDD" id="cd06342">
    <property type="entry name" value="PBP1_ABC_LIVBP-like"/>
    <property type="match status" value="1"/>
</dbReference>
<evidence type="ECO:0000256" key="3">
    <source>
        <dbReference type="ARBA" id="ARBA00022729"/>
    </source>
</evidence>
<comment type="similarity">
    <text evidence="1">Belongs to the leucine-binding protein family.</text>
</comment>
<dbReference type="PRINTS" id="PR00337">
    <property type="entry name" value="LEUILEVALBP"/>
</dbReference>
<evidence type="ECO:0000256" key="1">
    <source>
        <dbReference type="ARBA" id="ARBA00010062"/>
    </source>
</evidence>
<feature type="chain" id="PRO_5043369947" evidence="5">
    <location>
        <begin position="25"/>
        <end position="386"/>
    </location>
</feature>
<evidence type="ECO:0000259" key="6">
    <source>
        <dbReference type="Pfam" id="PF13458"/>
    </source>
</evidence>
<evidence type="ECO:0000256" key="2">
    <source>
        <dbReference type="ARBA" id="ARBA00022448"/>
    </source>
</evidence>
<protein>
    <submittedName>
        <fullName evidence="7">Branched chain amino acid ABC transporter substrate-binding protein</fullName>
    </submittedName>
</protein>
<evidence type="ECO:0000256" key="5">
    <source>
        <dbReference type="SAM" id="SignalP"/>
    </source>
</evidence>
<dbReference type="GO" id="GO:0006865">
    <property type="term" value="P:amino acid transport"/>
    <property type="evidence" value="ECO:0007669"/>
    <property type="project" value="UniProtKB-KW"/>
</dbReference>
<organism evidence="7 8">
    <name type="scientific">Desulfoferula mesophila</name>
    <dbReference type="NCBI Taxonomy" id="3058419"/>
    <lineage>
        <taxon>Bacteria</taxon>
        <taxon>Pseudomonadati</taxon>
        <taxon>Thermodesulfobacteriota</taxon>
        <taxon>Desulfarculia</taxon>
        <taxon>Desulfarculales</taxon>
        <taxon>Desulfarculaceae</taxon>
        <taxon>Desulfoferula</taxon>
    </lineage>
</organism>
<dbReference type="EMBL" id="AP028679">
    <property type="protein sequence ID" value="BEQ13943.1"/>
    <property type="molecule type" value="Genomic_DNA"/>
</dbReference>
<gene>
    <name evidence="7" type="ORF">FAK_10090</name>
</gene>
<sequence length="386" mass="41872">MKSSKILCLVLGLMMALAATPALAKDTVQVAFIGPLTGGVSAIGVGGRNSADLAVRLRNADPKAKYKYELVVLDDECKPNAGVQVATKAAADKKIIAAATQYCSVVALAAVDVYHRFGLPVIVWGAVHPGITYGNTYKEVHRINGTMINQNEVAAKFVTGLGYKTWVLLYDTTDYGKGMYEYFSKYLKQNGGKVLGSFGVNADQQDFTAELTQAKKLNPDVIWFGGLTPLGVRIRLQMDKLGIKSQFQSCSGIISDAFITGAGELAEGTIAFREGEPVEDLPGGKWFLKEYEKAGYKEAPDAFGPFAFAAMNMILDGIEAAGPNRKAVVKWLSNIKDYKTIVGQVTFDDHGQNISPAITKYVVQDGKWVPWKSSEYASGKRKLKNR</sequence>
<dbReference type="PANTHER" id="PTHR47151">
    <property type="entry name" value="LEU/ILE/VAL-BINDING ABC TRANSPORTER SUBUNIT"/>
    <property type="match status" value="1"/>
</dbReference>
<dbReference type="InterPro" id="IPR000709">
    <property type="entry name" value="Leu_Ile_Val-bd"/>
</dbReference>
<feature type="domain" description="Leucine-binding protein" evidence="6">
    <location>
        <begin position="27"/>
        <end position="357"/>
    </location>
</feature>
<dbReference type="SUPFAM" id="SSF53822">
    <property type="entry name" value="Periplasmic binding protein-like I"/>
    <property type="match status" value="1"/>
</dbReference>
<dbReference type="InterPro" id="IPR028081">
    <property type="entry name" value="Leu-bd"/>
</dbReference>
<feature type="signal peptide" evidence="5">
    <location>
        <begin position="1"/>
        <end position="24"/>
    </location>
</feature>
<dbReference type="InterPro" id="IPR028082">
    <property type="entry name" value="Peripla_BP_I"/>
</dbReference>
<dbReference type="AlphaFoldDB" id="A0AAU9EA35"/>
<keyword evidence="3 5" id="KW-0732">Signal</keyword>
<keyword evidence="4" id="KW-0029">Amino-acid transport</keyword>